<dbReference type="EMBL" id="JAWDGP010002984">
    <property type="protein sequence ID" value="KAK3778229.1"/>
    <property type="molecule type" value="Genomic_DNA"/>
</dbReference>
<keyword evidence="2" id="KW-1185">Reference proteome</keyword>
<name>A0AAE1DPM2_9GAST</name>
<proteinExistence type="predicted"/>
<reference evidence="1" key="1">
    <citation type="journal article" date="2023" name="G3 (Bethesda)">
        <title>A reference genome for the long-term kleptoplast-retaining sea slug Elysia crispata morphotype clarki.</title>
        <authorList>
            <person name="Eastman K.E."/>
            <person name="Pendleton A.L."/>
            <person name="Shaikh M.A."/>
            <person name="Suttiyut T."/>
            <person name="Ogas R."/>
            <person name="Tomko P."/>
            <person name="Gavelis G."/>
            <person name="Widhalm J.R."/>
            <person name="Wisecaver J.H."/>
        </authorList>
    </citation>
    <scope>NUCLEOTIDE SEQUENCE</scope>
    <source>
        <strain evidence="1">ECLA1</strain>
    </source>
</reference>
<dbReference type="AlphaFoldDB" id="A0AAE1DPM2"/>
<evidence type="ECO:0000313" key="1">
    <source>
        <dbReference type="EMBL" id="KAK3778229.1"/>
    </source>
</evidence>
<dbReference type="Proteomes" id="UP001283361">
    <property type="component" value="Unassembled WGS sequence"/>
</dbReference>
<protein>
    <submittedName>
        <fullName evidence="1">Uncharacterized protein</fullName>
    </submittedName>
</protein>
<gene>
    <name evidence="1" type="ORF">RRG08_060156</name>
</gene>
<organism evidence="1 2">
    <name type="scientific">Elysia crispata</name>
    <name type="common">lettuce slug</name>
    <dbReference type="NCBI Taxonomy" id="231223"/>
    <lineage>
        <taxon>Eukaryota</taxon>
        <taxon>Metazoa</taxon>
        <taxon>Spiralia</taxon>
        <taxon>Lophotrochozoa</taxon>
        <taxon>Mollusca</taxon>
        <taxon>Gastropoda</taxon>
        <taxon>Heterobranchia</taxon>
        <taxon>Euthyneura</taxon>
        <taxon>Panpulmonata</taxon>
        <taxon>Sacoglossa</taxon>
        <taxon>Placobranchoidea</taxon>
        <taxon>Plakobranchidae</taxon>
        <taxon>Elysia</taxon>
    </lineage>
</organism>
<evidence type="ECO:0000313" key="2">
    <source>
        <dbReference type="Proteomes" id="UP001283361"/>
    </source>
</evidence>
<sequence length="76" mass="8270">MASPQLKASSITCDCTCDISKLAEVEQDLDWSPDRMVIGSQPSMYTTCGHIVVGGLGEQIHDCLYGVVFRVDFGDE</sequence>
<accession>A0AAE1DPM2</accession>
<comment type="caution">
    <text evidence="1">The sequence shown here is derived from an EMBL/GenBank/DDBJ whole genome shotgun (WGS) entry which is preliminary data.</text>
</comment>